<feature type="non-terminal residue" evidence="1">
    <location>
        <position position="1"/>
    </location>
</feature>
<name>A0A7Y0N341_VIBAL</name>
<dbReference type="AlphaFoldDB" id="A0A7Y0N341"/>
<evidence type="ECO:0008006" key="3">
    <source>
        <dbReference type="Google" id="ProtNLM"/>
    </source>
</evidence>
<sequence>ESGANVFDKDGVGNGLDTYEQIHFTVSDGNSSASGTLSIDIEPVADPIKIDLTFGPVTSVPVTLGGSWSTDEELKDLLEASNLPGLDFEHVVTQAFNNGHAGNDLMLSGDTESPLSFVGDQQAGANVDAQGSDIFVTGGGNDSIYGGIGSLDDQAETDTVVYSGKLSDYDFSYYPASD</sequence>
<comment type="caution">
    <text evidence="1">The sequence shown here is derived from an EMBL/GenBank/DDBJ whole genome shotgun (WGS) entry which is preliminary data.</text>
</comment>
<reference evidence="1 2" key="1">
    <citation type="submission" date="2020-04" db="EMBL/GenBank/DDBJ databases">
        <title>Whole-genome sequencing of Vibrio spp. from China reveals different genetic environments of blaCTX-M-14 among diverse lineages.</title>
        <authorList>
            <person name="Zheng Z."/>
            <person name="Ye L."/>
            <person name="Chen S."/>
        </authorList>
    </citation>
    <scope>NUCLEOTIDE SEQUENCE [LARGE SCALE GENOMIC DNA]</scope>
    <source>
        <strain evidence="1 2">Vb1636</strain>
    </source>
</reference>
<protein>
    <recommendedName>
        <fullName evidence="3">RTX toxin</fullName>
    </recommendedName>
</protein>
<organism evidence="1 2">
    <name type="scientific">Vibrio alginolyticus</name>
    <dbReference type="NCBI Taxonomy" id="663"/>
    <lineage>
        <taxon>Bacteria</taxon>
        <taxon>Pseudomonadati</taxon>
        <taxon>Pseudomonadota</taxon>
        <taxon>Gammaproteobacteria</taxon>
        <taxon>Vibrionales</taxon>
        <taxon>Vibrionaceae</taxon>
        <taxon>Vibrio</taxon>
    </lineage>
</organism>
<gene>
    <name evidence="1" type="ORF">HKB35_27625</name>
</gene>
<evidence type="ECO:0000313" key="1">
    <source>
        <dbReference type="EMBL" id="NMR77354.1"/>
    </source>
</evidence>
<dbReference type="EMBL" id="JABCMA010000663">
    <property type="protein sequence ID" value="NMR77354.1"/>
    <property type="molecule type" value="Genomic_DNA"/>
</dbReference>
<accession>A0A7Y0N341</accession>
<feature type="non-terminal residue" evidence="1">
    <location>
        <position position="178"/>
    </location>
</feature>
<evidence type="ECO:0000313" key="2">
    <source>
        <dbReference type="Proteomes" id="UP000565155"/>
    </source>
</evidence>
<dbReference type="Proteomes" id="UP000565155">
    <property type="component" value="Unassembled WGS sequence"/>
</dbReference>
<proteinExistence type="predicted"/>